<proteinExistence type="predicted"/>
<dbReference type="SUPFAM" id="SSF54909">
    <property type="entry name" value="Dimeric alpha+beta barrel"/>
    <property type="match status" value="1"/>
</dbReference>
<name>A0ABR9U6F0_9CYAN</name>
<feature type="domain" description="ABM" evidence="1">
    <location>
        <begin position="1"/>
        <end position="68"/>
    </location>
</feature>
<evidence type="ECO:0000313" key="3">
    <source>
        <dbReference type="Proteomes" id="UP000640725"/>
    </source>
</evidence>
<comment type="caution">
    <text evidence="2">The sequence shown here is derived from an EMBL/GenBank/DDBJ whole genome shotgun (WGS) entry which is preliminary data.</text>
</comment>
<dbReference type="InterPro" id="IPR011008">
    <property type="entry name" value="Dimeric_a/b-barrel"/>
</dbReference>
<protein>
    <submittedName>
        <fullName evidence="2">Antibiotic biosynthesis monooxygenase</fullName>
    </submittedName>
</protein>
<dbReference type="Pfam" id="PF03992">
    <property type="entry name" value="ABM"/>
    <property type="match status" value="1"/>
</dbReference>
<keyword evidence="3" id="KW-1185">Reference proteome</keyword>
<evidence type="ECO:0000313" key="2">
    <source>
        <dbReference type="EMBL" id="MBE9142029.1"/>
    </source>
</evidence>
<dbReference type="Proteomes" id="UP000640725">
    <property type="component" value="Unassembled WGS sequence"/>
</dbReference>
<dbReference type="InterPro" id="IPR007138">
    <property type="entry name" value="ABM_dom"/>
</dbReference>
<accession>A0ABR9U6F0</accession>
<dbReference type="RefSeq" id="WP_193867762.1">
    <property type="nucleotide sequence ID" value="NZ_JADEWU010000003.1"/>
</dbReference>
<sequence length="101" mass="11920">MIRVIYRWKVQPEKETEFIQAWTQATETIRHQVLGAKGSLLLRSSEHSSEFIAIARWETLEHWQQFWQGDPPDPQAFQIMQTVSQLLSHQVCEEIEDLTLL</sequence>
<evidence type="ECO:0000259" key="1">
    <source>
        <dbReference type="Pfam" id="PF03992"/>
    </source>
</evidence>
<organism evidence="2 3">
    <name type="scientific">Planktothrix mougeotii LEGE 06226</name>
    <dbReference type="NCBI Taxonomy" id="1828728"/>
    <lineage>
        <taxon>Bacteria</taxon>
        <taxon>Bacillati</taxon>
        <taxon>Cyanobacteriota</taxon>
        <taxon>Cyanophyceae</taxon>
        <taxon>Oscillatoriophycideae</taxon>
        <taxon>Oscillatoriales</taxon>
        <taxon>Microcoleaceae</taxon>
        <taxon>Planktothrix</taxon>
    </lineage>
</organism>
<dbReference type="EMBL" id="JADEWU010000003">
    <property type="protein sequence ID" value="MBE9142029.1"/>
    <property type="molecule type" value="Genomic_DNA"/>
</dbReference>
<keyword evidence="2" id="KW-0560">Oxidoreductase</keyword>
<dbReference type="Gene3D" id="3.30.70.100">
    <property type="match status" value="1"/>
</dbReference>
<gene>
    <name evidence="2" type="ORF">IQ236_02180</name>
</gene>
<dbReference type="GO" id="GO:0004497">
    <property type="term" value="F:monooxygenase activity"/>
    <property type="evidence" value="ECO:0007669"/>
    <property type="project" value="UniProtKB-KW"/>
</dbReference>
<reference evidence="2 3" key="1">
    <citation type="submission" date="2020-10" db="EMBL/GenBank/DDBJ databases">
        <authorList>
            <person name="Castelo-Branco R."/>
            <person name="Eusebio N."/>
            <person name="Adriana R."/>
            <person name="Vieira A."/>
            <person name="Brugerolle De Fraissinette N."/>
            <person name="Rezende De Castro R."/>
            <person name="Schneider M.P."/>
            <person name="Vasconcelos V."/>
            <person name="Leao P.N."/>
        </authorList>
    </citation>
    <scope>NUCLEOTIDE SEQUENCE [LARGE SCALE GENOMIC DNA]</scope>
    <source>
        <strain evidence="2 3">LEGE 06226</strain>
    </source>
</reference>
<keyword evidence="2" id="KW-0503">Monooxygenase</keyword>